<dbReference type="InterPro" id="IPR000725">
    <property type="entry name" value="Olfact_rcpt"/>
</dbReference>
<dbReference type="OMA" id="ERWPSRH"/>
<dbReference type="SUPFAM" id="SSF81321">
    <property type="entry name" value="Family A G protein-coupled receptor-like"/>
    <property type="match status" value="1"/>
</dbReference>
<reference evidence="7" key="2">
    <citation type="submission" date="2025-09" db="UniProtKB">
        <authorList>
            <consortium name="Ensembl"/>
        </authorList>
    </citation>
    <scope>IDENTIFICATION</scope>
</reference>
<accession>A0A8C0G1D1</accession>
<evidence type="ECO:0000256" key="6">
    <source>
        <dbReference type="SAM" id="Phobius"/>
    </source>
</evidence>
<dbReference type="GO" id="GO:0007186">
    <property type="term" value="P:G protein-coupled receptor signaling pathway"/>
    <property type="evidence" value="ECO:0007669"/>
    <property type="project" value="InterPro"/>
</dbReference>
<keyword evidence="3 6" id="KW-1133">Transmembrane helix</keyword>
<name>A0A8C0G1D1_CHEAB</name>
<dbReference type="Pfam" id="PF13853">
    <property type="entry name" value="7tm_4"/>
    <property type="match status" value="1"/>
</dbReference>
<evidence type="ECO:0000313" key="7">
    <source>
        <dbReference type="Ensembl" id="ENSCABP00000000309.1"/>
    </source>
</evidence>
<dbReference type="AlphaFoldDB" id="A0A8C0G1D1"/>
<keyword evidence="5" id="KW-0807">Transducer</keyword>
<evidence type="ECO:0000256" key="4">
    <source>
        <dbReference type="ARBA" id="ARBA00023136"/>
    </source>
</evidence>
<reference evidence="7" key="1">
    <citation type="submission" date="2025-08" db="UniProtKB">
        <authorList>
            <consortium name="Ensembl"/>
        </authorList>
    </citation>
    <scope>IDENTIFICATION</scope>
</reference>
<evidence type="ECO:0008006" key="9">
    <source>
        <dbReference type="Google" id="ProtNLM"/>
    </source>
</evidence>
<evidence type="ECO:0000256" key="5">
    <source>
        <dbReference type="ARBA" id="ARBA00023224"/>
    </source>
</evidence>
<evidence type="ECO:0000313" key="8">
    <source>
        <dbReference type="Proteomes" id="UP000694404"/>
    </source>
</evidence>
<proteinExistence type="predicted"/>
<protein>
    <recommendedName>
        <fullName evidence="9">Olfactory receptor</fullName>
    </recommendedName>
</protein>
<keyword evidence="2 6" id="KW-0812">Transmembrane</keyword>
<dbReference type="Proteomes" id="UP000694404">
    <property type="component" value="Unplaced"/>
</dbReference>
<evidence type="ECO:0000256" key="1">
    <source>
        <dbReference type="ARBA" id="ARBA00004141"/>
    </source>
</evidence>
<sequence length="129" mass="14715">MKMKNQTTVTEFILLGLSSDPQMQILLFLISLFLVFLVVYLITLLANMMIMLVIRADPHLHTPMYFFLSHLSFVDICYSTVPKTLVHFLENAASQLVESNITPLKETGLHQYMLAEDLALANKVMIQKP</sequence>
<keyword evidence="4 6" id="KW-0472">Membrane</keyword>
<keyword evidence="8" id="KW-1185">Reference proteome</keyword>
<evidence type="ECO:0000256" key="2">
    <source>
        <dbReference type="ARBA" id="ARBA00022692"/>
    </source>
</evidence>
<organism evidence="7 8">
    <name type="scientific">Chelonoidis abingdonii</name>
    <name type="common">Abingdon island giant tortoise</name>
    <name type="synonym">Testudo abingdonii</name>
    <dbReference type="NCBI Taxonomy" id="106734"/>
    <lineage>
        <taxon>Eukaryota</taxon>
        <taxon>Metazoa</taxon>
        <taxon>Chordata</taxon>
        <taxon>Craniata</taxon>
        <taxon>Vertebrata</taxon>
        <taxon>Euteleostomi</taxon>
        <taxon>Archelosauria</taxon>
        <taxon>Testudinata</taxon>
        <taxon>Testudines</taxon>
        <taxon>Cryptodira</taxon>
        <taxon>Durocryptodira</taxon>
        <taxon>Testudinoidea</taxon>
        <taxon>Testudinidae</taxon>
        <taxon>Chelonoidis</taxon>
    </lineage>
</organism>
<dbReference type="GO" id="GO:0016020">
    <property type="term" value="C:membrane"/>
    <property type="evidence" value="ECO:0007669"/>
    <property type="project" value="UniProtKB-SubCell"/>
</dbReference>
<dbReference type="GO" id="GO:0004984">
    <property type="term" value="F:olfactory receptor activity"/>
    <property type="evidence" value="ECO:0007669"/>
    <property type="project" value="InterPro"/>
</dbReference>
<feature type="transmembrane region" description="Helical" evidence="6">
    <location>
        <begin position="25"/>
        <end position="54"/>
    </location>
</feature>
<dbReference type="Gene3D" id="1.20.1070.10">
    <property type="entry name" value="Rhodopsin 7-helix transmembrane proteins"/>
    <property type="match status" value="1"/>
</dbReference>
<dbReference type="Ensembl" id="ENSCABT00000000346.1">
    <property type="protein sequence ID" value="ENSCABP00000000309.1"/>
    <property type="gene ID" value="ENSCABG00000000296.1"/>
</dbReference>
<dbReference type="GeneTree" id="ENSGT01040000240406"/>
<dbReference type="PANTHER" id="PTHR48001">
    <property type="entry name" value="OLFACTORY RECEPTOR"/>
    <property type="match status" value="1"/>
</dbReference>
<evidence type="ECO:0000256" key="3">
    <source>
        <dbReference type="ARBA" id="ARBA00022989"/>
    </source>
</evidence>
<comment type="subcellular location">
    <subcellularLocation>
        <location evidence="1">Membrane</location>
        <topology evidence="1">Multi-pass membrane protein</topology>
    </subcellularLocation>
</comment>